<feature type="non-terminal residue" evidence="1">
    <location>
        <position position="86"/>
    </location>
</feature>
<evidence type="ECO:0008006" key="3">
    <source>
        <dbReference type="Google" id="ProtNLM"/>
    </source>
</evidence>
<dbReference type="AlphaFoldDB" id="A0A9D4GF78"/>
<reference evidence="1" key="1">
    <citation type="journal article" date="2019" name="bioRxiv">
        <title>The Genome of the Zebra Mussel, Dreissena polymorpha: A Resource for Invasive Species Research.</title>
        <authorList>
            <person name="McCartney M.A."/>
            <person name="Auch B."/>
            <person name="Kono T."/>
            <person name="Mallez S."/>
            <person name="Zhang Y."/>
            <person name="Obille A."/>
            <person name="Becker A."/>
            <person name="Abrahante J.E."/>
            <person name="Garbe J."/>
            <person name="Badalamenti J.P."/>
            <person name="Herman A."/>
            <person name="Mangelson H."/>
            <person name="Liachko I."/>
            <person name="Sullivan S."/>
            <person name="Sone E.D."/>
            <person name="Koren S."/>
            <person name="Silverstein K.A.T."/>
            <person name="Beckman K.B."/>
            <person name="Gohl D.M."/>
        </authorList>
    </citation>
    <scope>NUCLEOTIDE SEQUENCE</scope>
    <source>
        <strain evidence="1">Duluth1</strain>
        <tissue evidence="1">Whole animal</tissue>
    </source>
</reference>
<gene>
    <name evidence="1" type="ORF">DPMN_142887</name>
</gene>
<evidence type="ECO:0000313" key="1">
    <source>
        <dbReference type="EMBL" id="KAH3814391.1"/>
    </source>
</evidence>
<dbReference type="Proteomes" id="UP000828390">
    <property type="component" value="Unassembled WGS sequence"/>
</dbReference>
<reference evidence="1" key="2">
    <citation type="submission" date="2020-11" db="EMBL/GenBank/DDBJ databases">
        <authorList>
            <person name="McCartney M.A."/>
            <person name="Auch B."/>
            <person name="Kono T."/>
            <person name="Mallez S."/>
            <person name="Becker A."/>
            <person name="Gohl D.M."/>
            <person name="Silverstein K.A.T."/>
            <person name="Koren S."/>
            <person name="Bechman K.B."/>
            <person name="Herman A."/>
            <person name="Abrahante J.E."/>
            <person name="Garbe J."/>
        </authorList>
    </citation>
    <scope>NUCLEOTIDE SEQUENCE</scope>
    <source>
        <strain evidence="1">Duluth1</strain>
        <tissue evidence="1">Whole animal</tissue>
    </source>
</reference>
<proteinExistence type="predicted"/>
<keyword evidence="2" id="KW-1185">Reference proteome</keyword>
<organism evidence="1 2">
    <name type="scientific">Dreissena polymorpha</name>
    <name type="common">Zebra mussel</name>
    <name type="synonym">Mytilus polymorpha</name>
    <dbReference type="NCBI Taxonomy" id="45954"/>
    <lineage>
        <taxon>Eukaryota</taxon>
        <taxon>Metazoa</taxon>
        <taxon>Spiralia</taxon>
        <taxon>Lophotrochozoa</taxon>
        <taxon>Mollusca</taxon>
        <taxon>Bivalvia</taxon>
        <taxon>Autobranchia</taxon>
        <taxon>Heteroconchia</taxon>
        <taxon>Euheterodonta</taxon>
        <taxon>Imparidentia</taxon>
        <taxon>Neoheterodontei</taxon>
        <taxon>Myida</taxon>
        <taxon>Dreissenoidea</taxon>
        <taxon>Dreissenidae</taxon>
        <taxon>Dreissena</taxon>
    </lineage>
</organism>
<protein>
    <recommendedName>
        <fullName evidence="3">Transposase</fullName>
    </recommendedName>
</protein>
<evidence type="ECO:0000313" key="2">
    <source>
        <dbReference type="Proteomes" id="UP000828390"/>
    </source>
</evidence>
<sequence>MQQGRRNRSTQYNHSDKSVIGMLLFHIGNWRLTATEATWGKAKNVFAKNYHETGFRISLSTIQMSVMRTQSMSKRGAKRTGAGETS</sequence>
<comment type="caution">
    <text evidence="1">The sequence shown here is derived from an EMBL/GenBank/DDBJ whole genome shotgun (WGS) entry which is preliminary data.</text>
</comment>
<name>A0A9D4GF78_DREPO</name>
<accession>A0A9D4GF78</accession>
<dbReference type="EMBL" id="JAIWYP010000006">
    <property type="protein sequence ID" value="KAH3814391.1"/>
    <property type="molecule type" value="Genomic_DNA"/>
</dbReference>